<dbReference type="AlphaFoldDB" id="A0A6C0AGW3"/>
<protein>
    <submittedName>
        <fullName evidence="2">Uncharacterized protein</fullName>
    </submittedName>
</protein>
<sequence length="57" mass="6642">MNRINPFSDMKYTNVDDSHFAGFYSNTVPRFGLVPIGKGGTRRKRRKSVRHKKLKCK</sequence>
<proteinExistence type="predicted"/>
<accession>A0A6C0AGW3</accession>
<feature type="compositionally biased region" description="Basic residues" evidence="1">
    <location>
        <begin position="40"/>
        <end position="57"/>
    </location>
</feature>
<evidence type="ECO:0000256" key="1">
    <source>
        <dbReference type="SAM" id="MobiDB-lite"/>
    </source>
</evidence>
<feature type="region of interest" description="Disordered" evidence="1">
    <location>
        <begin position="35"/>
        <end position="57"/>
    </location>
</feature>
<reference evidence="2" key="1">
    <citation type="journal article" date="2020" name="Nature">
        <title>Giant virus diversity and host interactions through global metagenomics.</title>
        <authorList>
            <person name="Schulz F."/>
            <person name="Roux S."/>
            <person name="Paez-Espino D."/>
            <person name="Jungbluth S."/>
            <person name="Walsh D.A."/>
            <person name="Denef V.J."/>
            <person name="McMahon K.D."/>
            <person name="Konstantinidis K.T."/>
            <person name="Eloe-Fadrosh E.A."/>
            <person name="Kyrpides N.C."/>
            <person name="Woyke T."/>
        </authorList>
    </citation>
    <scope>NUCLEOTIDE SEQUENCE</scope>
    <source>
        <strain evidence="2">GVMAG-S-1035118-87</strain>
    </source>
</reference>
<evidence type="ECO:0000313" key="2">
    <source>
        <dbReference type="EMBL" id="QHS79047.1"/>
    </source>
</evidence>
<dbReference type="EMBL" id="MN740625">
    <property type="protein sequence ID" value="QHS79047.1"/>
    <property type="molecule type" value="Genomic_DNA"/>
</dbReference>
<name>A0A6C0AGW3_9ZZZZ</name>
<organism evidence="2">
    <name type="scientific">viral metagenome</name>
    <dbReference type="NCBI Taxonomy" id="1070528"/>
    <lineage>
        <taxon>unclassified sequences</taxon>
        <taxon>metagenomes</taxon>
        <taxon>organismal metagenomes</taxon>
    </lineage>
</organism>